<reference evidence="3 4" key="1">
    <citation type="submission" date="2021-04" db="EMBL/GenBank/DDBJ databases">
        <authorList>
            <person name="Bliznina A."/>
        </authorList>
    </citation>
    <scope>NUCLEOTIDE SEQUENCE [LARGE SCALE GENOMIC DNA]</scope>
</reference>
<name>A0ABN7SW49_OIKDI</name>
<dbReference type="EMBL" id="OU015566">
    <property type="protein sequence ID" value="CAG5105649.1"/>
    <property type="molecule type" value="Genomic_DNA"/>
</dbReference>
<evidence type="ECO:0000256" key="2">
    <source>
        <dbReference type="SAM" id="Phobius"/>
    </source>
</evidence>
<keyword evidence="4" id="KW-1185">Reference proteome</keyword>
<feature type="transmembrane region" description="Helical" evidence="2">
    <location>
        <begin position="187"/>
        <end position="209"/>
    </location>
</feature>
<protein>
    <submittedName>
        <fullName evidence="3">Oidioi.mRNA.OKI2018_I69.chr1.g2323.t1.cds</fullName>
    </submittedName>
</protein>
<evidence type="ECO:0000256" key="1">
    <source>
        <dbReference type="SAM" id="MobiDB-lite"/>
    </source>
</evidence>
<feature type="transmembrane region" description="Helical" evidence="2">
    <location>
        <begin position="109"/>
        <end position="127"/>
    </location>
</feature>
<sequence>MFGKKKDAPAPSGMIANPQQAGQPGHPHNPFMIVDIDASVPTTGFFDFNGCGRASLGTVDKLEKSSFDRFLLTLKAAPFWSYVMDFQRLGTMIYLLFKPEFASEGFGFFSYLGLHIFLRIVVMYFKLPAIKLVSWKAVSDKNALVTVDFQTKAMKEAGGRMQFAAYANWLLMFIAQVWFFINFEVFLTIAVIAILIDVYLHLCEVRAAAFMKNRGAHWRNSCSVFFCGITNAVDPETVVPLDDPRIQDALAERNQGGVQTSTV</sequence>
<accession>A0ABN7SW49</accession>
<feature type="region of interest" description="Disordered" evidence="1">
    <location>
        <begin position="1"/>
        <end position="24"/>
    </location>
</feature>
<keyword evidence="2" id="KW-1133">Transmembrane helix</keyword>
<evidence type="ECO:0000313" key="3">
    <source>
        <dbReference type="EMBL" id="CAG5105649.1"/>
    </source>
</evidence>
<dbReference type="Proteomes" id="UP001158576">
    <property type="component" value="Chromosome 1"/>
</dbReference>
<proteinExistence type="predicted"/>
<feature type="transmembrane region" description="Helical" evidence="2">
    <location>
        <begin position="163"/>
        <end position="181"/>
    </location>
</feature>
<gene>
    <name evidence="3" type="ORF">OKIOD_LOCUS11088</name>
</gene>
<organism evidence="3 4">
    <name type="scientific">Oikopleura dioica</name>
    <name type="common">Tunicate</name>
    <dbReference type="NCBI Taxonomy" id="34765"/>
    <lineage>
        <taxon>Eukaryota</taxon>
        <taxon>Metazoa</taxon>
        <taxon>Chordata</taxon>
        <taxon>Tunicata</taxon>
        <taxon>Appendicularia</taxon>
        <taxon>Copelata</taxon>
        <taxon>Oikopleuridae</taxon>
        <taxon>Oikopleura</taxon>
    </lineage>
</organism>
<evidence type="ECO:0000313" key="4">
    <source>
        <dbReference type="Proteomes" id="UP001158576"/>
    </source>
</evidence>
<keyword evidence="2" id="KW-0472">Membrane</keyword>
<keyword evidence="2" id="KW-0812">Transmembrane</keyword>